<feature type="transmembrane region" description="Helical" evidence="1">
    <location>
        <begin position="278"/>
        <end position="299"/>
    </location>
</feature>
<dbReference type="InterPro" id="IPR002708">
    <property type="entry name" value="HcyBio"/>
</dbReference>
<reference evidence="3 4" key="1">
    <citation type="submission" date="2019-03" db="EMBL/GenBank/DDBJ databases">
        <title>Genomic Encyclopedia of Archaeal and Bacterial Type Strains, Phase II (KMG-II): from individual species to whole genera.</title>
        <authorList>
            <person name="Goeker M."/>
        </authorList>
    </citation>
    <scope>NUCLEOTIDE SEQUENCE [LARGE SCALE GENOMIC DNA]</scope>
    <source>
        <strain evidence="3 4">DSM 24425</strain>
    </source>
</reference>
<comment type="caution">
    <text evidence="3">The sequence shown here is derived from an EMBL/GenBank/DDBJ whole genome shotgun (WGS) entry which is preliminary data.</text>
</comment>
<protein>
    <submittedName>
        <fullName evidence="3">Uncharacterized protein (DUF39 family)</fullName>
    </submittedName>
</protein>
<sequence length="405" mass="44780">MEREQFKVVKTYEEINEKIRRGEAVVVTAEEMIEIVEELGVVKAAEEIDIVTTGTFGAMCSSGAFLNVGHTKPRMKMEEIYLNGVPAYGGLAAVDLYIGATALPENDPRNEVYPGRFEYGGAHVIEELIAGEDIELEAYAYGTDCYPRREIKKLINIKNINEAILCNPRNAYQNYNVAVNRSSRTIYTYMGTLKPNLGNATYSSAGQLSPLLNDPFFETIGIGTKIFLGGGIGYIAFHGTQHAPFGVKRSKKGQPMSGSGTIMTVGDMKQMSTDFIKAASFLGYGVSLFVGIGIPIPILNERIAYYTSVRDDEIFAPVVDYSVDYPSGNIKPIKYVSYGELRRGFIEVEGKKVPTSPLSSYYKAREIANILKEWIKSGEFEITKPVGKLPAPEPDVVIEYDDRKE</sequence>
<keyword evidence="1" id="KW-1133">Transmembrane helix</keyword>
<dbReference type="OrthoDB" id="9765041at2"/>
<evidence type="ECO:0000313" key="3">
    <source>
        <dbReference type="EMBL" id="TCK04629.1"/>
    </source>
</evidence>
<dbReference type="AlphaFoldDB" id="A0A4R1GFL5"/>
<keyword evidence="1" id="KW-0472">Membrane</keyword>
<dbReference type="EMBL" id="SMFV01000003">
    <property type="protein sequence ID" value="TCK04629.1"/>
    <property type="molecule type" value="Genomic_DNA"/>
</dbReference>
<evidence type="ECO:0000313" key="4">
    <source>
        <dbReference type="Proteomes" id="UP000295777"/>
    </source>
</evidence>
<accession>A0A4R1GFL5</accession>
<proteinExistence type="predicted"/>
<evidence type="ECO:0000259" key="2">
    <source>
        <dbReference type="Pfam" id="PF01837"/>
    </source>
</evidence>
<keyword evidence="1" id="KW-0812">Transmembrane</keyword>
<organism evidence="3 4">
    <name type="scientific">Phorcysia thermohydrogeniphila</name>
    <dbReference type="NCBI Taxonomy" id="936138"/>
    <lineage>
        <taxon>Bacteria</taxon>
        <taxon>Pseudomonadati</taxon>
        <taxon>Aquificota</taxon>
        <taxon>Aquificia</taxon>
        <taxon>Desulfurobacteriales</taxon>
        <taxon>Desulfurobacteriaceae</taxon>
        <taxon>Phorcysia</taxon>
    </lineage>
</organism>
<evidence type="ECO:0000256" key="1">
    <source>
        <dbReference type="SAM" id="Phobius"/>
    </source>
</evidence>
<dbReference type="RefSeq" id="WP_132526520.1">
    <property type="nucleotide sequence ID" value="NZ_SMFV01000003.1"/>
</dbReference>
<feature type="domain" description="Homocysteine biosynthesis enzyme sulfur-incorporation" evidence="2">
    <location>
        <begin position="24"/>
        <end position="382"/>
    </location>
</feature>
<dbReference type="Pfam" id="PF01837">
    <property type="entry name" value="HcyBio"/>
    <property type="match status" value="1"/>
</dbReference>
<keyword evidence="4" id="KW-1185">Reference proteome</keyword>
<gene>
    <name evidence="3" type="ORF">CLV27_1062</name>
</gene>
<dbReference type="Proteomes" id="UP000295777">
    <property type="component" value="Unassembled WGS sequence"/>
</dbReference>
<name>A0A4R1GFL5_9BACT</name>